<organism evidence="2 3">
    <name type="scientific">Parasponia andersonii</name>
    <name type="common">Sponia andersonii</name>
    <dbReference type="NCBI Taxonomy" id="3476"/>
    <lineage>
        <taxon>Eukaryota</taxon>
        <taxon>Viridiplantae</taxon>
        <taxon>Streptophyta</taxon>
        <taxon>Embryophyta</taxon>
        <taxon>Tracheophyta</taxon>
        <taxon>Spermatophyta</taxon>
        <taxon>Magnoliopsida</taxon>
        <taxon>eudicotyledons</taxon>
        <taxon>Gunneridae</taxon>
        <taxon>Pentapetalae</taxon>
        <taxon>rosids</taxon>
        <taxon>fabids</taxon>
        <taxon>Rosales</taxon>
        <taxon>Cannabaceae</taxon>
        <taxon>Parasponia</taxon>
    </lineage>
</organism>
<evidence type="ECO:0000313" key="2">
    <source>
        <dbReference type="EMBL" id="PON36096.1"/>
    </source>
</evidence>
<dbReference type="InterPro" id="IPR036047">
    <property type="entry name" value="F-box-like_dom_sf"/>
</dbReference>
<gene>
    <name evidence="2" type="ORF">PanWU01x14_331260</name>
</gene>
<reference evidence="3" key="1">
    <citation type="submission" date="2016-06" db="EMBL/GenBank/DDBJ databases">
        <title>Parallel loss of symbiosis genes in relatives of nitrogen-fixing non-legume Parasponia.</title>
        <authorList>
            <person name="Van Velzen R."/>
            <person name="Holmer R."/>
            <person name="Bu F."/>
            <person name="Rutten L."/>
            <person name="Van Zeijl A."/>
            <person name="Liu W."/>
            <person name="Santuari L."/>
            <person name="Cao Q."/>
            <person name="Sharma T."/>
            <person name="Shen D."/>
            <person name="Roswanjaya Y."/>
            <person name="Wardhani T."/>
            <person name="Kalhor M.S."/>
            <person name="Jansen J."/>
            <person name="Van den Hoogen J."/>
            <person name="Gungor B."/>
            <person name="Hartog M."/>
            <person name="Hontelez J."/>
            <person name="Verver J."/>
            <person name="Yang W.-C."/>
            <person name="Schijlen E."/>
            <person name="Repin R."/>
            <person name="Schilthuizen M."/>
            <person name="Schranz E."/>
            <person name="Heidstra R."/>
            <person name="Miyata K."/>
            <person name="Fedorova E."/>
            <person name="Kohlen W."/>
            <person name="Bisseling T."/>
            <person name="Smit S."/>
            <person name="Geurts R."/>
        </authorList>
    </citation>
    <scope>NUCLEOTIDE SEQUENCE [LARGE SCALE GENOMIC DNA]</scope>
    <source>
        <strain evidence="3">cv. WU1-14</strain>
    </source>
</reference>
<dbReference type="STRING" id="3476.A0A2P5AHS9"/>
<dbReference type="OrthoDB" id="1644187at2759"/>
<feature type="domain" description="F-box" evidence="1">
    <location>
        <begin position="10"/>
        <end position="59"/>
    </location>
</feature>
<protein>
    <submittedName>
        <fullName evidence="2">F-box domain containing protein</fullName>
    </submittedName>
</protein>
<dbReference type="Gene3D" id="1.20.1280.50">
    <property type="match status" value="1"/>
</dbReference>
<proteinExistence type="predicted"/>
<dbReference type="InterPro" id="IPR001810">
    <property type="entry name" value="F-box_dom"/>
</dbReference>
<dbReference type="EMBL" id="JXTB01000584">
    <property type="protein sequence ID" value="PON36096.1"/>
    <property type="molecule type" value="Genomic_DNA"/>
</dbReference>
<dbReference type="InterPro" id="IPR017451">
    <property type="entry name" value="F-box-assoc_interact_dom"/>
</dbReference>
<dbReference type="Pfam" id="PF00646">
    <property type="entry name" value="F-box"/>
    <property type="match status" value="1"/>
</dbReference>
<dbReference type="Pfam" id="PF08268">
    <property type="entry name" value="FBA_3"/>
    <property type="match status" value="1"/>
</dbReference>
<dbReference type="AlphaFoldDB" id="A0A2P5AHS9"/>
<dbReference type="InterPro" id="IPR013187">
    <property type="entry name" value="F-box-assoc_dom_typ3"/>
</dbReference>
<dbReference type="PROSITE" id="PS50181">
    <property type="entry name" value="FBOX"/>
    <property type="match status" value="1"/>
</dbReference>
<dbReference type="PANTHER" id="PTHR31672:SF13">
    <property type="entry name" value="F-BOX PROTEIN CPR30-LIKE"/>
    <property type="match status" value="1"/>
</dbReference>
<evidence type="ECO:0000259" key="1">
    <source>
        <dbReference type="PROSITE" id="PS50181"/>
    </source>
</evidence>
<accession>A0A2P5AHS9</accession>
<dbReference type="SUPFAM" id="SSF81383">
    <property type="entry name" value="F-box domain"/>
    <property type="match status" value="1"/>
</dbReference>
<dbReference type="SMART" id="SM00256">
    <property type="entry name" value="FBOX"/>
    <property type="match status" value="1"/>
</dbReference>
<dbReference type="NCBIfam" id="TIGR01640">
    <property type="entry name" value="F_box_assoc_1"/>
    <property type="match status" value="1"/>
</dbReference>
<name>A0A2P5AHS9_PARAD</name>
<dbReference type="Proteomes" id="UP000237105">
    <property type="component" value="Unassembled WGS sequence"/>
</dbReference>
<sequence length="423" mass="48575">MTTTTTTTMMGKCVDLPEEVMVEIMSWLPPDSLIRFKVVSKSWYAIIKFLINDSEFVAKHLSNMKNDMSSLALVYQSPCTCEDVNDQLIVFHSRCCPVSVPKIYLDHDDGGETDHNIDHVIEDLPRIPYETDETDRLEYHCNGVIVLTRYESESCRDFILYNPAVTEFRILPQSMLLDSICIKGGGLGFDSRANDYKLVKFGHDWRSHKSKAVVYRLSTGSWVEIKFDWNELKFDLDIDDIVINSTGVFCKGVIYWHVCIHKVVSVDELQSFDEILRDKLLSFNVSDEIFRGLPLPDNLKSLEDPWDPKWNTLAVWNESLAMFHYPKEREAAVSIQVWVMDESSESWIKQLVVGPPIGACTALTFWKTDELLMQGEDKRLVSYNLRSRKLRNLAIVGVGKNGDAFEELAFPYVKSLVSVKERR</sequence>
<dbReference type="CDD" id="cd22157">
    <property type="entry name" value="F-box_AtFBW1-like"/>
    <property type="match status" value="1"/>
</dbReference>
<dbReference type="PANTHER" id="PTHR31672">
    <property type="entry name" value="BNACNNG10540D PROTEIN"/>
    <property type="match status" value="1"/>
</dbReference>
<dbReference type="InterPro" id="IPR050796">
    <property type="entry name" value="SCF_F-box_component"/>
</dbReference>
<keyword evidence="3" id="KW-1185">Reference proteome</keyword>
<comment type="caution">
    <text evidence="2">The sequence shown here is derived from an EMBL/GenBank/DDBJ whole genome shotgun (WGS) entry which is preliminary data.</text>
</comment>
<evidence type="ECO:0000313" key="3">
    <source>
        <dbReference type="Proteomes" id="UP000237105"/>
    </source>
</evidence>